<comment type="caution">
    <text evidence="2">The sequence shown here is derived from an EMBL/GenBank/DDBJ whole genome shotgun (WGS) entry which is preliminary data.</text>
</comment>
<dbReference type="GeneID" id="42775704"/>
<evidence type="ECO:0000313" key="3">
    <source>
        <dbReference type="Proteomes" id="UP000092714"/>
    </source>
</evidence>
<organism evidence="2 3">
    <name type="scientific">Clostridium paraputrificum</name>
    <dbReference type="NCBI Taxonomy" id="29363"/>
    <lineage>
        <taxon>Bacteria</taxon>
        <taxon>Bacillati</taxon>
        <taxon>Bacillota</taxon>
        <taxon>Clostridia</taxon>
        <taxon>Eubacteriales</taxon>
        <taxon>Clostridiaceae</taxon>
        <taxon>Clostridium</taxon>
    </lineage>
</organism>
<dbReference type="EMBL" id="MAPZ01000014">
    <property type="protein sequence ID" value="OBY11408.1"/>
    <property type="molecule type" value="Genomic_DNA"/>
</dbReference>
<feature type="transmembrane region" description="Helical" evidence="1">
    <location>
        <begin position="61"/>
        <end position="82"/>
    </location>
</feature>
<name>A0A174DIW7_9CLOT</name>
<feature type="transmembrane region" description="Helical" evidence="1">
    <location>
        <begin position="33"/>
        <end position="49"/>
    </location>
</feature>
<keyword evidence="1" id="KW-0472">Membrane</keyword>
<keyword evidence="3" id="KW-1185">Reference proteome</keyword>
<dbReference type="Proteomes" id="UP000092714">
    <property type="component" value="Unassembled WGS sequence"/>
</dbReference>
<feature type="transmembrane region" description="Helical" evidence="1">
    <location>
        <begin position="6"/>
        <end position="26"/>
    </location>
</feature>
<evidence type="ECO:0000256" key="1">
    <source>
        <dbReference type="SAM" id="Phobius"/>
    </source>
</evidence>
<dbReference type="RefSeq" id="WP_027097874.1">
    <property type="nucleotide sequence ID" value="NZ_CABHIH010000001.1"/>
</dbReference>
<protein>
    <submittedName>
        <fullName evidence="2">Uncharacterized protein</fullName>
    </submittedName>
</protein>
<accession>A0A174DIW7</accession>
<reference evidence="2 3" key="1">
    <citation type="submission" date="2016-06" db="EMBL/GenBank/DDBJ databases">
        <authorList>
            <person name="Kjaerup R.B."/>
            <person name="Dalgaard T.S."/>
            <person name="Juul-Madsen H.R."/>
        </authorList>
    </citation>
    <scope>NUCLEOTIDE SEQUENCE [LARGE SCALE GENOMIC DNA]</scope>
    <source>
        <strain evidence="2 3">373-A1</strain>
    </source>
</reference>
<gene>
    <name evidence="2" type="ORF">CP373A1_05495</name>
</gene>
<keyword evidence="1" id="KW-1133">Transmembrane helix</keyword>
<proteinExistence type="predicted"/>
<sequence>MKKLLYKYPLISVMLSNIITAFIILFSLNNDKYYLLSVIIINLYINNWVLNKGISITKTKIILMSMSFYGMLLISVLCNKYMGIIKM</sequence>
<evidence type="ECO:0000313" key="2">
    <source>
        <dbReference type="EMBL" id="OBY11408.1"/>
    </source>
</evidence>
<dbReference type="AlphaFoldDB" id="A0A174DIW7"/>
<keyword evidence="1" id="KW-0812">Transmembrane</keyword>